<dbReference type="AlphaFoldDB" id="W6MI27"/>
<dbReference type="Pfam" id="PF00425">
    <property type="entry name" value="Chorismate_bind"/>
    <property type="match status" value="1"/>
</dbReference>
<comment type="catalytic activity">
    <reaction evidence="1">
        <text>chorismate + L-glutamine = 4-amino-4-deoxychorismate + L-glutamate</text>
        <dbReference type="Rhea" id="RHEA:11672"/>
        <dbReference type="ChEBI" id="CHEBI:29748"/>
        <dbReference type="ChEBI" id="CHEBI:29985"/>
        <dbReference type="ChEBI" id="CHEBI:58359"/>
        <dbReference type="ChEBI" id="CHEBI:58406"/>
        <dbReference type="EC" id="2.6.1.85"/>
    </reaction>
</comment>
<dbReference type="CDD" id="cd01743">
    <property type="entry name" value="GATase1_Anthranilate_Synthase"/>
    <property type="match status" value="1"/>
</dbReference>
<evidence type="ECO:0000256" key="5">
    <source>
        <dbReference type="ARBA" id="ARBA00022679"/>
    </source>
</evidence>
<name>W6MI27_9ASCO</name>
<keyword evidence="5" id="KW-0808">Transferase</keyword>
<dbReference type="PANTHER" id="PTHR11236:SF18">
    <property type="entry name" value="AMINODEOXYCHORISMATE SYNTHASE"/>
    <property type="match status" value="1"/>
</dbReference>
<evidence type="ECO:0000256" key="2">
    <source>
        <dbReference type="ARBA" id="ARBA00005009"/>
    </source>
</evidence>
<dbReference type="PROSITE" id="PS51273">
    <property type="entry name" value="GATASE_TYPE_1"/>
    <property type="match status" value="1"/>
</dbReference>
<dbReference type="Gene3D" id="3.60.120.10">
    <property type="entry name" value="Anthranilate synthase"/>
    <property type="match status" value="1"/>
</dbReference>
<keyword evidence="6" id="KW-0289">Folate biosynthesis</keyword>
<dbReference type="GO" id="GO:0046820">
    <property type="term" value="F:4-amino-4-deoxychorismate synthase activity"/>
    <property type="evidence" value="ECO:0007669"/>
    <property type="project" value="UniProtKB-EC"/>
</dbReference>
<dbReference type="SUPFAM" id="SSF52317">
    <property type="entry name" value="Class I glutamine amidotransferase-like"/>
    <property type="match status" value="1"/>
</dbReference>
<dbReference type="Proteomes" id="UP000019384">
    <property type="component" value="Unassembled WGS sequence"/>
</dbReference>
<comment type="similarity">
    <text evidence="3">In the C-terminal section; belongs to the anthranilate synthase component I family.</text>
</comment>
<proteinExistence type="inferred from homology"/>
<evidence type="ECO:0000259" key="10">
    <source>
        <dbReference type="Pfam" id="PF00117"/>
    </source>
</evidence>
<evidence type="ECO:0000256" key="4">
    <source>
        <dbReference type="ARBA" id="ARBA00013139"/>
    </source>
</evidence>
<evidence type="ECO:0000313" key="13">
    <source>
        <dbReference type="EMBL" id="CDK25761.1"/>
    </source>
</evidence>
<reference evidence="13" key="1">
    <citation type="submission" date="2013-12" db="EMBL/GenBank/DDBJ databases">
        <authorList>
            <person name="Genoscope - CEA"/>
        </authorList>
    </citation>
    <scope>NUCLEOTIDE SEQUENCE</scope>
    <source>
        <strain evidence="13">CBS 1993</strain>
    </source>
</reference>
<dbReference type="GO" id="GO:0005737">
    <property type="term" value="C:cytoplasm"/>
    <property type="evidence" value="ECO:0007669"/>
    <property type="project" value="TreeGrafter"/>
</dbReference>
<dbReference type="GO" id="GO:0046656">
    <property type="term" value="P:folic acid biosynthetic process"/>
    <property type="evidence" value="ECO:0007669"/>
    <property type="project" value="UniProtKB-KW"/>
</dbReference>
<dbReference type="EMBL" id="HG793126">
    <property type="protein sequence ID" value="CDK25761.1"/>
    <property type="molecule type" value="Genomic_DNA"/>
</dbReference>
<dbReference type="SUPFAM" id="SSF56322">
    <property type="entry name" value="ADC synthase"/>
    <property type="match status" value="1"/>
</dbReference>
<evidence type="ECO:0000259" key="11">
    <source>
        <dbReference type="Pfam" id="PF00425"/>
    </source>
</evidence>
<dbReference type="PRINTS" id="PR00099">
    <property type="entry name" value="CPSGATASE"/>
</dbReference>
<reference evidence="13" key="2">
    <citation type="submission" date="2014-02" db="EMBL/GenBank/DDBJ databases">
        <title>Complete DNA sequence of /Kuraishia capsulata/ illustrates novel genomic features among budding yeasts (/Saccharomycotina/).</title>
        <authorList>
            <person name="Morales L."/>
            <person name="Noel B."/>
            <person name="Porcel B."/>
            <person name="Marcet-Houben M."/>
            <person name="Hullo M-F."/>
            <person name="Sacerdot C."/>
            <person name="Tekaia F."/>
            <person name="Leh-Louis V."/>
            <person name="Despons L."/>
            <person name="Khanna V."/>
            <person name="Aury J-M."/>
            <person name="Barbe V."/>
            <person name="Couloux A."/>
            <person name="Labadie K."/>
            <person name="Pelletier E."/>
            <person name="Souciet J-L."/>
            <person name="Boekhout T."/>
            <person name="Gabaldon T."/>
            <person name="Wincker P."/>
            <person name="Dujon B."/>
        </authorList>
    </citation>
    <scope>NUCLEOTIDE SEQUENCE</scope>
    <source>
        <strain evidence="13">CBS 1993</strain>
    </source>
</reference>
<sequence length="718" mass="80477">MPILLVDSYDSFTFNLKNLIENATAQSVFIIHNDSFSLPDQQMELDQLLDSCDAIVVGPGPGNPEDPRDIGIIPYLLTKEIPLLGICLGFQCLCLMGGLEMGYLKNPVHGQISSIKLEENTEGLSLFADIDSNFGSVRYHSIFVKGSTDAIVPLAYAIDEGEGKLLMAAKHAILPFYGVQYHPESICSTYGTQLVKNFWKIAQTINKSRSIPNFNVSLDPHIVVAPALLETTTREKKKLLFESLNSGFSTLDLCDNLKKLGNDFLLMNSAMTPGDWTIIGIPIPGESDVISHSTENINIVSMSKWLSPESSKITLKTGQTIWSYVASYMSHKFADSLPTAELIDSCPFHGGLIGIFSYEEGEFITHEKLLPRTNGEIPDTRLCFIDRFIARHVASGDSFIVSRRENDHEWLSSTKLKLETAKPMKLPIAQSISELCAHSDIKITRTDKPNYCKSFSECQRYLKEGHSYELCLTTQTEIYLPKEIDSWEMYKVLAYKNPSPYSCFMNFGDCQLLSSSPERFLRWDDTKAQLRPIKGTVAKSAEMTFEKAKQTLSTPKEFAENLMIVDLIRHDMYNFVPRVEVTKLMEVEEYSTVYQLVSVIEGYFGDHHTGIDVLSRSLPPGSMTGAPKKRSVEILQRLEGDERRGLYSGVCGYWSVNNNSDWSVIIRSMFNYKNDLKAIDGYSVWRIGAGGAITVLSSCEGEWDEMNVKLNSALQAFI</sequence>
<organism evidence="13 14">
    <name type="scientific">Kuraishia capsulata CBS 1993</name>
    <dbReference type="NCBI Taxonomy" id="1382522"/>
    <lineage>
        <taxon>Eukaryota</taxon>
        <taxon>Fungi</taxon>
        <taxon>Dikarya</taxon>
        <taxon>Ascomycota</taxon>
        <taxon>Saccharomycotina</taxon>
        <taxon>Pichiomycetes</taxon>
        <taxon>Pichiales</taxon>
        <taxon>Pichiaceae</taxon>
        <taxon>Kuraishia</taxon>
    </lineage>
</organism>
<dbReference type="InterPro" id="IPR029062">
    <property type="entry name" value="Class_I_gatase-like"/>
</dbReference>
<dbReference type="STRING" id="1382522.W6MI27"/>
<evidence type="ECO:0000256" key="1">
    <source>
        <dbReference type="ARBA" id="ARBA00001000"/>
    </source>
</evidence>
<dbReference type="InterPro" id="IPR005801">
    <property type="entry name" value="ADC_synthase"/>
</dbReference>
<accession>W6MI27</accession>
<keyword evidence="7" id="KW-0315">Glutamine amidotransferase</keyword>
<dbReference type="GO" id="GO:0046654">
    <property type="term" value="P:tetrahydrofolate biosynthetic process"/>
    <property type="evidence" value="ECO:0007669"/>
    <property type="project" value="UniProtKB-UniPathway"/>
</dbReference>
<gene>
    <name evidence="13" type="ORF">KUCA_T00001731001</name>
</gene>
<dbReference type="GO" id="GO:0008153">
    <property type="term" value="P:4-aminobenzoate biosynthetic process"/>
    <property type="evidence" value="ECO:0007669"/>
    <property type="project" value="EnsemblFungi"/>
</dbReference>
<dbReference type="UniPathway" id="UPA00077">
    <property type="reaction ID" value="UER00149"/>
</dbReference>
<dbReference type="OrthoDB" id="64220at2759"/>
<dbReference type="InterPro" id="IPR015890">
    <property type="entry name" value="Chorismate_C"/>
</dbReference>
<dbReference type="NCBIfam" id="TIGR01823">
    <property type="entry name" value="PabB-fungal"/>
    <property type="match status" value="1"/>
</dbReference>
<evidence type="ECO:0000256" key="9">
    <source>
        <dbReference type="ARBA" id="ARBA00031904"/>
    </source>
</evidence>
<dbReference type="Pfam" id="PF00117">
    <property type="entry name" value="GATase"/>
    <property type="match status" value="1"/>
</dbReference>
<evidence type="ECO:0000256" key="6">
    <source>
        <dbReference type="ARBA" id="ARBA00022909"/>
    </source>
</evidence>
<feature type="domain" description="Chorismate-utilising enzyme C-terminal" evidence="11">
    <location>
        <begin position="448"/>
        <end position="709"/>
    </location>
</feature>
<comment type="pathway">
    <text evidence="2">Cofactor biosynthesis; tetrahydrofolate biosynthesis; 4-aminobenzoate from chorismate: step 1/2.</text>
</comment>
<dbReference type="InterPro" id="IPR010117">
    <property type="entry name" value="PabB_fungal"/>
</dbReference>
<dbReference type="PRINTS" id="PR00097">
    <property type="entry name" value="ANTSNTHASEII"/>
</dbReference>
<evidence type="ECO:0000313" key="14">
    <source>
        <dbReference type="Proteomes" id="UP000019384"/>
    </source>
</evidence>
<dbReference type="RefSeq" id="XP_022457772.1">
    <property type="nucleotide sequence ID" value="XM_022603942.1"/>
</dbReference>
<dbReference type="Pfam" id="PF04715">
    <property type="entry name" value="Anth_synt_I_N"/>
    <property type="match status" value="1"/>
</dbReference>
<feature type="domain" description="Anthranilate synthase component I N-terminal" evidence="12">
    <location>
        <begin position="250"/>
        <end position="390"/>
    </location>
</feature>
<dbReference type="InterPro" id="IPR019999">
    <property type="entry name" value="Anth_synth_I-like"/>
</dbReference>
<dbReference type="NCBIfam" id="TIGR00566">
    <property type="entry name" value="trpG_papA"/>
    <property type="match status" value="1"/>
</dbReference>
<evidence type="ECO:0000259" key="12">
    <source>
        <dbReference type="Pfam" id="PF04715"/>
    </source>
</evidence>
<dbReference type="InterPro" id="IPR017926">
    <property type="entry name" value="GATASE"/>
</dbReference>
<dbReference type="PANTHER" id="PTHR11236">
    <property type="entry name" value="AMINOBENZOATE/ANTHRANILATE SYNTHASE"/>
    <property type="match status" value="1"/>
</dbReference>
<evidence type="ECO:0000256" key="7">
    <source>
        <dbReference type="ARBA" id="ARBA00022962"/>
    </source>
</evidence>
<dbReference type="GO" id="GO:0000162">
    <property type="term" value="P:L-tryptophan biosynthetic process"/>
    <property type="evidence" value="ECO:0007669"/>
    <property type="project" value="TreeGrafter"/>
</dbReference>
<dbReference type="PRINTS" id="PR00096">
    <property type="entry name" value="GATASE"/>
</dbReference>
<keyword evidence="14" id="KW-1185">Reference proteome</keyword>
<dbReference type="HOGENOM" id="CLU_006493_0_0_1"/>
<protein>
    <recommendedName>
        <fullName evidence="4">aminodeoxychorismate synthase</fullName>
        <ecNumber evidence="4">2.6.1.85</ecNumber>
    </recommendedName>
    <alternativeName>
        <fullName evidence="8">Para-aminobenzoate synthase</fullName>
    </alternativeName>
    <alternativeName>
        <fullName evidence="9">p-aminobenzoic acid synthase</fullName>
    </alternativeName>
</protein>
<dbReference type="InterPro" id="IPR006805">
    <property type="entry name" value="Anth_synth_I_N"/>
</dbReference>
<evidence type="ECO:0000256" key="3">
    <source>
        <dbReference type="ARBA" id="ARBA00005970"/>
    </source>
</evidence>
<dbReference type="EC" id="2.6.1.85" evidence="4"/>
<dbReference type="InterPro" id="IPR006221">
    <property type="entry name" value="TrpG/PapA_dom"/>
</dbReference>
<dbReference type="Gene3D" id="3.40.50.880">
    <property type="match status" value="1"/>
</dbReference>
<feature type="domain" description="Glutamine amidotransferase" evidence="10">
    <location>
        <begin position="4"/>
        <end position="199"/>
    </location>
</feature>
<evidence type="ECO:0000256" key="8">
    <source>
        <dbReference type="ARBA" id="ARBA00031329"/>
    </source>
</evidence>
<dbReference type="GeneID" id="34519160"/>